<gene>
    <name evidence="1" type="ORF">E5336_05400</name>
</gene>
<evidence type="ECO:0000313" key="2">
    <source>
        <dbReference type="Proteomes" id="UP000308836"/>
    </source>
</evidence>
<keyword evidence="2" id="KW-1185">Reference proteome</keyword>
<name>A0AC61R8B1_9FIRM</name>
<dbReference type="EMBL" id="SRYG01000009">
    <property type="protein sequence ID" value="TGY66099.1"/>
    <property type="molecule type" value="Genomic_DNA"/>
</dbReference>
<comment type="caution">
    <text evidence="1">The sequence shown here is derived from an EMBL/GenBank/DDBJ whole genome shotgun (WGS) entry which is preliminary data.</text>
</comment>
<accession>A0AC61R8B1</accession>
<sequence length="409" mass="46699">MEVKDMQFTTNLSREEYDAFVASHPNSNLLQSYDWARVKSNWDHLYTGMKNEEGKLIATALVLIKPLPGGFSMMYIPRGPILDYTNQPLLTAFLRHLKQEGKKRRALFIKMDPAIIIGKYPSSDTSRPKNGQEALVKNFENAGCIHQGFTTMISESIQPRFHSIVDRPEDLLASLPKKTKKLIKEAEKRHLKIVQGRHALLEDFASLVAKTEDRKHVALRSKEYFKHLLDCYGDNSIIMLAIADLGLILSENQKKLAKIEADLTSLPENQKKKRFTLEEQKAGLEKDIANLEQFGKELGTLDPTPIAGVLTIKYGKCAEMLYAGMDDRFRRFMPQYKTYIENFQWAFDHGCEEFSMGGVEGTLDDGLTHFKDNFAPLIHEYIGEFDLPVNALLYKPSKWAYNRRKGGQD</sequence>
<organism evidence="1 2">
    <name type="scientific">Dubosiella muris</name>
    <dbReference type="NCBI Taxonomy" id="3038133"/>
    <lineage>
        <taxon>Bacteria</taxon>
        <taxon>Bacillati</taxon>
        <taxon>Bacillota</taxon>
        <taxon>Erysipelotrichia</taxon>
        <taxon>Erysipelotrichales</taxon>
        <taxon>Erysipelotrichaceae</taxon>
        <taxon>Dubosiella</taxon>
    </lineage>
</organism>
<reference evidence="1" key="1">
    <citation type="submission" date="2019-04" db="EMBL/GenBank/DDBJ databases">
        <title>Microbes associate with the intestines of laboratory mice.</title>
        <authorList>
            <person name="Navarre W."/>
            <person name="Wong E."/>
            <person name="Huang K."/>
            <person name="Tropini C."/>
            <person name="Ng K."/>
            <person name="Yu B."/>
        </authorList>
    </citation>
    <scope>NUCLEOTIDE SEQUENCE</scope>
    <source>
        <strain evidence="1">NM09_H32</strain>
    </source>
</reference>
<protein>
    <submittedName>
        <fullName evidence="1">Aminoacyltransferase</fullName>
    </submittedName>
</protein>
<evidence type="ECO:0000313" key="1">
    <source>
        <dbReference type="EMBL" id="TGY66099.1"/>
    </source>
</evidence>
<dbReference type="Proteomes" id="UP000308836">
    <property type="component" value="Unassembled WGS sequence"/>
</dbReference>
<proteinExistence type="predicted"/>